<comment type="caution">
    <text evidence="2">The sequence shown here is derived from an EMBL/GenBank/DDBJ whole genome shotgun (WGS) entry which is preliminary data.</text>
</comment>
<sequence>MASQASPAVKIRSFLKSASAKSVLNRVRIGSVSIPVTDFAALPRSNERGGAGSVVQGSKKFEPGEGVSTMWDFSMAQAIGLMLRTMPFVLLRAGVYFGITLAYMLATGTGVGIGWGIGAFGDDEFRAQSMAWGGMIGFGITGAVMYWIREYILYIVKAGHIAVMVELIDGRTLPEGRGQIGHATAVVKGRFGEASTLFALDQLVKGVIRAVTGLVRGILSILPIPYVKQLMGVVQAFLRVAVGFVDEIILAHAIRSGSSDAWGSAREALVLYGQSWKVMLRNAAWLTVFTYGLAGLVFLVMLAPAAALVYVMPGAWSAGGFVFALLFAWSVKAAFLEPFAVACLLQVWVKTTDGQPLDPEWDARLEQMSSHFRKLKARVTGAFTRKGETA</sequence>
<reference evidence="2 3" key="1">
    <citation type="submission" date="2023-08" db="EMBL/GenBank/DDBJ databases">
        <title>Characterization of two Paracoccaceae strains isolated from Phycosphere and proposal of Xinfangfangia lacusdiani sp. nov.</title>
        <authorList>
            <person name="Deng Y."/>
            <person name="Zhang Y.Q."/>
        </authorList>
    </citation>
    <scope>NUCLEOTIDE SEQUENCE [LARGE SCALE GENOMIC DNA]</scope>
    <source>
        <strain evidence="2 3">CPCC 101601</strain>
    </source>
</reference>
<gene>
    <name evidence="2" type="ORF">Q9295_12395</name>
</gene>
<keyword evidence="3" id="KW-1185">Reference proteome</keyword>
<keyword evidence="1" id="KW-0472">Membrane</keyword>
<organism evidence="2 3">
    <name type="scientific">Pseudogemmobacter lacusdianii</name>
    <dbReference type="NCBI Taxonomy" id="3069608"/>
    <lineage>
        <taxon>Bacteria</taxon>
        <taxon>Pseudomonadati</taxon>
        <taxon>Pseudomonadota</taxon>
        <taxon>Alphaproteobacteria</taxon>
        <taxon>Rhodobacterales</taxon>
        <taxon>Paracoccaceae</taxon>
        <taxon>Pseudogemmobacter</taxon>
    </lineage>
</organism>
<feature type="transmembrane region" description="Helical" evidence="1">
    <location>
        <begin position="89"/>
        <end position="117"/>
    </location>
</feature>
<feature type="transmembrane region" description="Helical" evidence="1">
    <location>
        <begin position="129"/>
        <end position="148"/>
    </location>
</feature>
<keyword evidence="1" id="KW-1133">Transmembrane helix</keyword>
<keyword evidence="1" id="KW-0812">Transmembrane</keyword>
<dbReference type="RefSeq" id="WP_306680879.1">
    <property type="nucleotide sequence ID" value="NZ_JAVDBT010000011.1"/>
</dbReference>
<proteinExistence type="predicted"/>
<name>A0ABU0VZJ3_9RHOB</name>
<dbReference type="Proteomes" id="UP001239680">
    <property type="component" value="Unassembled WGS sequence"/>
</dbReference>
<feature type="transmembrane region" description="Helical" evidence="1">
    <location>
        <begin position="308"/>
        <end position="329"/>
    </location>
</feature>
<accession>A0ABU0VZJ3</accession>
<evidence type="ECO:0000313" key="3">
    <source>
        <dbReference type="Proteomes" id="UP001239680"/>
    </source>
</evidence>
<feature type="transmembrane region" description="Helical" evidence="1">
    <location>
        <begin position="283"/>
        <end position="302"/>
    </location>
</feature>
<evidence type="ECO:0000256" key="1">
    <source>
        <dbReference type="SAM" id="Phobius"/>
    </source>
</evidence>
<evidence type="ECO:0008006" key="4">
    <source>
        <dbReference type="Google" id="ProtNLM"/>
    </source>
</evidence>
<dbReference type="EMBL" id="JAVDBT010000011">
    <property type="protein sequence ID" value="MDQ2067174.1"/>
    <property type="molecule type" value="Genomic_DNA"/>
</dbReference>
<evidence type="ECO:0000313" key="2">
    <source>
        <dbReference type="EMBL" id="MDQ2067174.1"/>
    </source>
</evidence>
<protein>
    <recommendedName>
        <fullName evidence="4">DUF4282 domain-containing protein</fullName>
    </recommendedName>
</protein>